<dbReference type="SMART" id="SM00862">
    <property type="entry name" value="Trans_reg_C"/>
    <property type="match status" value="1"/>
</dbReference>
<dbReference type="CDD" id="cd00383">
    <property type="entry name" value="trans_reg_C"/>
    <property type="match status" value="1"/>
</dbReference>
<gene>
    <name evidence="10" type="ORF">GCM10017620_02070</name>
</gene>
<name>A0ABQ5T5D4_9CAUL</name>
<keyword evidence="5" id="KW-0804">Transcription</keyword>
<keyword evidence="11" id="KW-1185">Reference proteome</keyword>
<dbReference type="InterPro" id="IPR039420">
    <property type="entry name" value="WalR-like"/>
</dbReference>
<proteinExistence type="predicted"/>
<dbReference type="Pfam" id="PF00072">
    <property type="entry name" value="Response_reg"/>
    <property type="match status" value="1"/>
</dbReference>
<evidence type="ECO:0000256" key="4">
    <source>
        <dbReference type="ARBA" id="ARBA00023125"/>
    </source>
</evidence>
<organism evidence="10 11">
    <name type="scientific">Brevundimonas intermedia</name>
    <dbReference type="NCBI Taxonomy" id="74315"/>
    <lineage>
        <taxon>Bacteria</taxon>
        <taxon>Pseudomonadati</taxon>
        <taxon>Pseudomonadota</taxon>
        <taxon>Alphaproteobacteria</taxon>
        <taxon>Caulobacterales</taxon>
        <taxon>Caulobacteraceae</taxon>
        <taxon>Brevundimonas</taxon>
    </lineage>
</organism>
<dbReference type="InterPro" id="IPR001867">
    <property type="entry name" value="OmpR/PhoB-type_DNA-bd"/>
</dbReference>
<dbReference type="InterPro" id="IPR036388">
    <property type="entry name" value="WH-like_DNA-bd_sf"/>
</dbReference>
<sequence>MLESSASRILVVDDDAGIRDVLGDYLSQHGFVAYQAGSASEMDEVLASTPVDLIVLDMMMPGEDGLSVCRRMSGKGAPILMLSAMSEETDRIVGLELGAADYIGKPCNPRELLARVRAVLRRQETAQSPMSGTVVTFLGWRLDRVRREITTPSGQEVSLSRSEFVMLEMLVENAGRIVRREQLLAHARAAGRDVNERAMDVQISRLRRKLNEEDSKELIVTVRGEGYLFDAVVENEH</sequence>
<feature type="domain" description="OmpR/PhoB-type" evidence="9">
    <location>
        <begin position="132"/>
        <end position="231"/>
    </location>
</feature>
<evidence type="ECO:0000313" key="11">
    <source>
        <dbReference type="Proteomes" id="UP001143509"/>
    </source>
</evidence>
<dbReference type="InterPro" id="IPR001789">
    <property type="entry name" value="Sig_transdc_resp-reg_receiver"/>
</dbReference>
<dbReference type="GO" id="GO:0003677">
    <property type="term" value="F:DNA binding"/>
    <property type="evidence" value="ECO:0007669"/>
    <property type="project" value="UniProtKB-KW"/>
</dbReference>
<evidence type="ECO:0000256" key="3">
    <source>
        <dbReference type="ARBA" id="ARBA00023015"/>
    </source>
</evidence>
<dbReference type="Gene3D" id="1.10.10.10">
    <property type="entry name" value="Winged helix-like DNA-binding domain superfamily/Winged helix DNA-binding domain"/>
    <property type="match status" value="1"/>
</dbReference>
<comment type="caution">
    <text evidence="10">The sequence shown here is derived from an EMBL/GenBank/DDBJ whole genome shotgun (WGS) entry which is preliminary data.</text>
</comment>
<keyword evidence="2" id="KW-0902">Two-component regulatory system</keyword>
<protein>
    <submittedName>
        <fullName evidence="10">DNA-binding response regulator</fullName>
    </submittedName>
</protein>
<keyword evidence="1 6" id="KW-0597">Phosphoprotein</keyword>
<evidence type="ECO:0000256" key="1">
    <source>
        <dbReference type="ARBA" id="ARBA00022553"/>
    </source>
</evidence>
<feature type="DNA-binding region" description="OmpR/PhoB-type" evidence="7">
    <location>
        <begin position="132"/>
        <end position="231"/>
    </location>
</feature>
<dbReference type="Proteomes" id="UP001143509">
    <property type="component" value="Unassembled WGS sequence"/>
</dbReference>
<feature type="modified residue" description="4-aspartylphosphate" evidence="6">
    <location>
        <position position="57"/>
    </location>
</feature>
<evidence type="ECO:0000256" key="2">
    <source>
        <dbReference type="ARBA" id="ARBA00023012"/>
    </source>
</evidence>
<dbReference type="PANTHER" id="PTHR48111">
    <property type="entry name" value="REGULATOR OF RPOS"/>
    <property type="match status" value="1"/>
</dbReference>
<dbReference type="PROSITE" id="PS50110">
    <property type="entry name" value="RESPONSE_REGULATORY"/>
    <property type="match status" value="1"/>
</dbReference>
<dbReference type="SMART" id="SM00448">
    <property type="entry name" value="REC"/>
    <property type="match status" value="1"/>
</dbReference>
<evidence type="ECO:0000259" key="8">
    <source>
        <dbReference type="PROSITE" id="PS50110"/>
    </source>
</evidence>
<reference evidence="10" key="1">
    <citation type="journal article" date="2014" name="Int. J. Syst. Evol. Microbiol.">
        <title>Complete genome of a new Firmicutes species belonging to the dominant human colonic microbiota ('Ruminococcus bicirculans') reveals two chromosomes and a selective capacity to utilize plant glucans.</title>
        <authorList>
            <consortium name="NISC Comparative Sequencing Program"/>
            <person name="Wegmann U."/>
            <person name="Louis P."/>
            <person name="Goesmann A."/>
            <person name="Henrissat B."/>
            <person name="Duncan S.H."/>
            <person name="Flint H.J."/>
        </authorList>
    </citation>
    <scope>NUCLEOTIDE SEQUENCE</scope>
    <source>
        <strain evidence="10">VKM B-1499</strain>
    </source>
</reference>
<evidence type="ECO:0000259" key="9">
    <source>
        <dbReference type="PROSITE" id="PS51755"/>
    </source>
</evidence>
<dbReference type="SUPFAM" id="SSF52172">
    <property type="entry name" value="CheY-like"/>
    <property type="match status" value="1"/>
</dbReference>
<dbReference type="EMBL" id="BSFD01000001">
    <property type="protein sequence ID" value="GLK47234.1"/>
    <property type="molecule type" value="Genomic_DNA"/>
</dbReference>
<accession>A0ABQ5T5D4</accession>
<dbReference type="SUPFAM" id="SSF46894">
    <property type="entry name" value="C-terminal effector domain of the bipartite response regulators"/>
    <property type="match status" value="1"/>
</dbReference>
<evidence type="ECO:0000256" key="7">
    <source>
        <dbReference type="PROSITE-ProRule" id="PRU01091"/>
    </source>
</evidence>
<dbReference type="Pfam" id="PF00486">
    <property type="entry name" value="Trans_reg_C"/>
    <property type="match status" value="1"/>
</dbReference>
<dbReference type="PANTHER" id="PTHR48111:SF4">
    <property type="entry name" value="DNA-BINDING DUAL TRANSCRIPTIONAL REGULATOR OMPR"/>
    <property type="match status" value="1"/>
</dbReference>
<dbReference type="InterPro" id="IPR016032">
    <property type="entry name" value="Sig_transdc_resp-reg_C-effctor"/>
</dbReference>
<feature type="domain" description="Response regulatory" evidence="8">
    <location>
        <begin position="8"/>
        <end position="120"/>
    </location>
</feature>
<dbReference type="CDD" id="cd17574">
    <property type="entry name" value="REC_OmpR"/>
    <property type="match status" value="1"/>
</dbReference>
<dbReference type="Gene3D" id="6.10.250.690">
    <property type="match status" value="1"/>
</dbReference>
<dbReference type="InterPro" id="IPR011006">
    <property type="entry name" value="CheY-like_superfamily"/>
</dbReference>
<evidence type="ECO:0000256" key="6">
    <source>
        <dbReference type="PROSITE-ProRule" id="PRU00169"/>
    </source>
</evidence>
<evidence type="ECO:0000313" key="10">
    <source>
        <dbReference type="EMBL" id="GLK47234.1"/>
    </source>
</evidence>
<dbReference type="PROSITE" id="PS51755">
    <property type="entry name" value="OMPR_PHOB"/>
    <property type="match status" value="1"/>
</dbReference>
<dbReference type="Gene3D" id="3.40.50.2300">
    <property type="match status" value="1"/>
</dbReference>
<reference evidence="10" key="2">
    <citation type="submission" date="2023-01" db="EMBL/GenBank/DDBJ databases">
        <authorList>
            <person name="Sun Q."/>
            <person name="Evtushenko L."/>
        </authorList>
    </citation>
    <scope>NUCLEOTIDE SEQUENCE</scope>
    <source>
        <strain evidence="10">VKM B-1499</strain>
    </source>
</reference>
<keyword evidence="4 7" id="KW-0238">DNA-binding</keyword>
<keyword evidence="3" id="KW-0805">Transcription regulation</keyword>
<evidence type="ECO:0000256" key="5">
    <source>
        <dbReference type="ARBA" id="ARBA00023163"/>
    </source>
</evidence>
<dbReference type="RefSeq" id="WP_271163619.1">
    <property type="nucleotide sequence ID" value="NZ_BSFD01000001.1"/>
</dbReference>